<evidence type="ECO:0000313" key="1">
    <source>
        <dbReference type="EMBL" id="EKN15574.1"/>
    </source>
</evidence>
<organism evidence="1 2">
    <name type="scientific">Parabacteroides johnsonii CL02T12C29</name>
    <dbReference type="NCBI Taxonomy" id="999419"/>
    <lineage>
        <taxon>Bacteria</taxon>
        <taxon>Pseudomonadati</taxon>
        <taxon>Bacteroidota</taxon>
        <taxon>Bacteroidia</taxon>
        <taxon>Bacteroidales</taxon>
        <taxon>Tannerellaceae</taxon>
        <taxon>Parabacteroides</taxon>
    </lineage>
</organism>
<accession>K5ZIL9</accession>
<dbReference type="Proteomes" id="UP000001218">
    <property type="component" value="Unassembled WGS sequence"/>
</dbReference>
<evidence type="ECO:0000313" key="2">
    <source>
        <dbReference type="Proteomes" id="UP000001218"/>
    </source>
</evidence>
<comment type="caution">
    <text evidence="1">The sequence shown here is derived from an EMBL/GenBank/DDBJ whole genome shotgun (WGS) entry which is preliminary data.</text>
</comment>
<name>K5ZIL9_9BACT</name>
<dbReference type="EMBL" id="AGZP01000004">
    <property type="protein sequence ID" value="EKN15574.1"/>
    <property type="molecule type" value="Genomic_DNA"/>
</dbReference>
<sequence length="32" mass="3528">MKKLILFLLLPILLGSCAPKVLTHIEKNILPG</sequence>
<dbReference type="AlphaFoldDB" id="K5ZIL9"/>
<evidence type="ECO:0008006" key="3">
    <source>
        <dbReference type="Google" id="ProtNLM"/>
    </source>
</evidence>
<dbReference type="HOGENOM" id="CLU_3390662_0_0_10"/>
<reference evidence="1 2" key="1">
    <citation type="submission" date="2012-02" db="EMBL/GenBank/DDBJ databases">
        <title>The Genome Sequence of Parabacteroides johnsonii CL02T12C29.</title>
        <authorList>
            <consortium name="The Broad Institute Genome Sequencing Platform"/>
            <person name="Earl A."/>
            <person name="Ward D."/>
            <person name="Feldgarden M."/>
            <person name="Gevers D."/>
            <person name="Zitomersky N.L."/>
            <person name="Coyne M.J."/>
            <person name="Comstock L.E."/>
            <person name="Young S.K."/>
            <person name="Zeng Q."/>
            <person name="Gargeya S."/>
            <person name="Fitzgerald M."/>
            <person name="Haas B."/>
            <person name="Abouelleil A."/>
            <person name="Alvarado L."/>
            <person name="Arachchi H.M."/>
            <person name="Berlin A."/>
            <person name="Chapman S.B."/>
            <person name="Gearin G."/>
            <person name="Goldberg J."/>
            <person name="Griggs A."/>
            <person name="Gujja S."/>
            <person name="Hansen M."/>
            <person name="Heiman D."/>
            <person name="Howarth C."/>
            <person name="Larimer J."/>
            <person name="Lui A."/>
            <person name="MacDonald P.J.P."/>
            <person name="McCowen C."/>
            <person name="Montmayeur A."/>
            <person name="Murphy C."/>
            <person name="Neiman D."/>
            <person name="Pearson M."/>
            <person name="Priest M."/>
            <person name="Roberts A."/>
            <person name="Saif S."/>
            <person name="Shea T."/>
            <person name="Sisk P."/>
            <person name="Stolte C."/>
            <person name="Sykes S."/>
            <person name="Wortman J."/>
            <person name="Nusbaum C."/>
            <person name="Birren B."/>
        </authorList>
    </citation>
    <scope>NUCLEOTIDE SEQUENCE [LARGE SCALE GENOMIC DNA]</scope>
    <source>
        <strain evidence="1 2">CL02T12C29</strain>
    </source>
</reference>
<gene>
    <name evidence="1" type="ORF">HMPREF1077_00279</name>
</gene>
<dbReference type="PROSITE" id="PS51257">
    <property type="entry name" value="PROKAR_LIPOPROTEIN"/>
    <property type="match status" value="1"/>
</dbReference>
<proteinExistence type="predicted"/>
<protein>
    <recommendedName>
        <fullName evidence="3">Lipoprotein</fullName>
    </recommendedName>
</protein>